<keyword evidence="2" id="KW-1185">Reference proteome</keyword>
<accession>C5KQ44</accession>
<dbReference type="GeneID" id="9041660"/>
<dbReference type="AlphaFoldDB" id="C5KQ44"/>
<dbReference type="EMBL" id="GG675225">
    <property type="protein sequence ID" value="EER13399.1"/>
    <property type="molecule type" value="Genomic_DNA"/>
</dbReference>
<dbReference type="Proteomes" id="UP000007800">
    <property type="component" value="Unassembled WGS sequence"/>
</dbReference>
<organism evidence="2">
    <name type="scientific">Perkinsus marinus (strain ATCC 50983 / TXsc)</name>
    <dbReference type="NCBI Taxonomy" id="423536"/>
    <lineage>
        <taxon>Eukaryota</taxon>
        <taxon>Sar</taxon>
        <taxon>Alveolata</taxon>
        <taxon>Perkinsozoa</taxon>
        <taxon>Perkinsea</taxon>
        <taxon>Perkinsida</taxon>
        <taxon>Perkinsidae</taxon>
        <taxon>Perkinsus</taxon>
    </lineage>
</organism>
<name>C5KQ44_PERM5</name>
<evidence type="ECO:0000313" key="2">
    <source>
        <dbReference type="Proteomes" id="UP000007800"/>
    </source>
</evidence>
<reference evidence="1 2" key="1">
    <citation type="submission" date="2008-07" db="EMBL/GenBank/DDBJ databases">
        <authorList>
            <person name="El-Sayed N."/>
            <person name="Caler E."/>
            <person name="Inman J."/>
            <person name="Amedeo P."/>
            <person name="Hass B."/>
            <person name="Wortman J."/>
        </authorList>
    </citation>
    <scope>NUCLEOTIDE SEQUENCE [LARGE SCALE GENOMIC DNA]</scope>
    <source>
        <strain evidence="2">ATCC 50983 / TXsc</strain>
    </source>
</reference>
<gene>
    <name evidence="1" type="ORF">Pmar_PMAR010496</name>
</gene>
<dbReference type="RefSeq" id="XP_002781604.1">
    <property type="nucleotide sequence ID" value="XM_002781558.1"/>
</dbReference>
<dbReference type="InParanoid" id="C5KQ44"/>
<sequence>MSLAWRLRTSPSRRVSEKANKQIALSRSLLVPGDVGSRRRFRSRERGIRGARLTGSCCGVTRSAASRARVRRASSKDVSGGWPSLMANVRTADVYDRIVEAFRDPVVVKSRTNFSSLTPVTGKEVTVKYHLIGVAYELAVDVLIDRRN</sequence>
<evidence type="ECO:0000313" key="1">
    <source>
        <dbReference type="EMBL" id="EER13399.1"/>
    </source>
</evidence>
<protein>
    <submittedName>
        <fullName evidence="1">Uncharacterized protein</fullName>
    </submittedName>
</protein>
<proteinExistence type="predicted"/>